<proteinExistence type="predicted"/>
<keyword evidence="1" id="KW-1133">Transmembrane helix</keyword>
<protein>
    <submittedName>
        <fullName evidence="2">Uncharacterized protein</fullName>
    </submittedName>
</protein>
<keyword evidence="1" id="KW-0472">Membrane</keyword>
<keyword evidence="3" id="KW-1185">Reference proteome</keyword>
<evidence type="ECO:0000256" key="1">
    <source>
        <dbReference type="SAM" id="Phobius"/>
    </source>
</evidence>
<keyword evidence="1" id="KW-0812">Transmembrane</keyword>
<dbReference type="AlphaFoldDB" id="A0AAN9FUZ4"/>
<sequence>MHIGTQCLQLELAKYVPRFDLGQEIIESVGALFIAGLGAIALSLLTEAPVLGLEKILFRK</sequence>
<dbReference type="Proteomes" id="UP001381693">
    <property type="component" value="Unassembled WGS sequence"/>
</dbReference>
<evidence type="ECO:0000313" key="3">
    <source>
        <dbReference type="Proteomes" id="UP001381693"/>
    </source>
</evidence>
<gene>
    <name evidence="2" type="ORF">SK128_004610</name>
</gene>
<comment type="caution">
    <text evidence="2">The sequence shown here is derived from an EMBL/GenBank/DDBJ whole genome shotgun (WGS) entry which is preliminary data.</text>
</comment>
<reference evidence="2 3" key="1">
    <citation type="submission" date="2023-11" db="EMBL/GenBank/DDBJ databases">
        <title>Halocaridina rubra genome assembly.</title>
        <authorList>
            <person name="Smith C."/>
        </authorList>
    </citation>
    <scope>NUCLEOTIDE SEQUENCE [LARGE SCALE GENOMIC DNA]</scope>
    <source>
        <strain evidence="2">EP-1</strain>
        <tissue evidence="2">Whole</tissue>
    </source>
</reference>
<evidence type="ECO:0000313" key="2">
    <source>
        <dbReference type="EMBL" id="KAK7087031.1"/>
    </source>
</evidence>
<organism evidence="2 3">
    <name type="scientific">Halocaridina rubra</name>
    <name type="common">Hawaiian red shrimp</name>
    <dbReference type="NCBI Taxonomy" id="373956"/>
    <lineage>
        <taxon>Eukaryota</taxon>
        <taxon>Metazoa</taxon>
        <taxon>Ecdysozoa</taxon>
        <taxon>Arthropoda</taxon>
        <taxon>Crustacea</taxon>
        <taxon>Multicrustacea</taxon>
        <taxon>Malacostraca</taxon>
        <taxon>Eumalacostraca</taxon>
        <taxon>Eucarida</taxon>
        <taxon>Decapoda</taxon>
        <taxon>Pleocyemata</taxon>
        <taxon>Caridea</taxon>
        <taxon>Atyoidea</taxon>
        <taxon>Atyidae</taxon>
        <taxon>Halocaridina</taxon>
    </lineage>
</organism>
<dbReference type="EMBL" id="JAXCGZ010000018">
    <property type="protein sequence ID" value="KAK7087031.1"/>
    <property type="molecule type" value="Genomic_DNA"/>
</dbReference>
<accession>A0AAN9FUZ4</accession>
<feature type="transmembrane region" description="Helical" evidence="1">
    <location>
        <begin position="29"/>
        <end position="53"/>
    </location>
</feature>
<name>A0AAN9FUZ4_HALRR</name>